<dbReference type="PANTHER" id="PTHR47738">
    <property type="entry name" value="PTS SYSTEM FRUCTOSE-LIKE EIIA COMPONENT-RELATED"/>
    <property type="match status" value="1"/>
</dbReference>
<dbReference type="InterPro" id="IPR051541">
    <property type="entry name" value="PTS_SugarTrans_NitroReg"/>
</dbReference>
<dbReference type="KEGG" id="blr:BRLA_c018980"/>
<keyword evidence="3" id="KW-1185">Reference proteome</keyword>
<dbReference type="SUPFAM" id="SSF55804">
    <property type="entry name" value="Phoshotransferase/anion transport protein"/>
    <property type="match status" value="1"/>
</dbReference>
<dbReference type="InterPro" id="IPR016152">
    <property type="entry name" value="PTrfase/Anion_transptr"/>
</dbReference>
<dbReference type="Proteomes" id="UP000005850">
    <property type="component" value="Chromosome"/>
</dbReference>
<dbReference type="RefSeq" id="WP_003338535.1">
    <property type="nucleotide sequence ID" value="NZ_CP007806.1"/>
</dbReference>
<dbReference type="InterPro" id="IPR002178">
    <property type="entry name" value="PTS_EIIA_type-2_dom"/>
</dbReference>
<reference evidence="2 3" key="1">
    <citation type="journal article" date="2011" name="J. Bacteriol.">
        <title>Genome sequence of Brevibacillus laterosporus LMG 15441, a pathogen of invertebrates.</title>
        <authorList>
            <person name="Djukic M."/>
            <person name="Poehlein A."/>
            <person name="Thurmer A."/>
            <person name="Daniel R."/>
        </authorList>
    </citation>
    <scope>NUCLEOTIDE SEQUENCE [LARGE SCALE GENOMIC DNA]</scope>
    <source>
        <strain evidence="2 3">LMG 15441</strain>
    </source>
</reference>
<dbReference type="PROSITE" id="PS51094">
    <property type="entry name" value="PTS_EIIA_TYPE_2"/>
    <property type="match status" value="1"/>
</dbReference>
<dbReference type="PANTHER" id="PTHR47738:SF3">
    <property type="entry name" value="PHOSPHOTRANSFERASE SYSTEM MANNITOL_FRUCTOSE-SPECIFIC IIA DOMAIN CONTAINING PROTEIN"/>
    <property type="match status" value="1"/>
</dbReference>
<feature type="domain" description="PTS EIIA type-2" evidence="1">
    <location>
        <begin position="5"/>
        <end position="152"/>
    </location>
</feature>
<evidence type="ECO:0000259" key="1">
    <source>
        <dbReference type="PROSITE" id="PS51094"/>
    </source>
</evidence>
<organism evidence="2 3">
    <name type="scientific">Brevibacillus laterosporus LMG 15441</name>
    <dbReference type="NCBI Taxonomy" id="1042163"/>
    <lineage>
        <taxon>Bacteria</taxon>
        <taxon>Bacillati</taxon>
        <taxon>Bacillota</taxon>
        <taxon>Bacilli</taxon>
        <taxon>Bacillales</taxon>
        <taxon>Paenibacillaceae</taxon>
        <taxon>Brevibacillus</taxon>
    </lineage>
</organism>
<accession>A0A075R2V8</accession>
<gene>
    <name evidence="2" type="ORF">BRLA_c018980</name>
</gene>
<dbReference type="HOGENOM" id="CLU_072531_6_0_9"/>
<name>A0A075R2V8_BRELA</name>
<dbReference type="Gene3D" id="3.40.930.10">
    <property type="entry name" value="Mannitol-specific EII, Chain A"/>
    <property type="match status" value="1"/>
</dbReference>
<dbReference type="STRING" id="1042163.BRLA_c018980"/>
<proteinExistence type="predicted"/>
<dbReference type="EMBL" id="CP007806">
    <property type="protein sequence ID" value="AIG26219.1"/>
    <property type="molecule type" value="Genomic_DNA"/>
</dbReference>
<protein>
    <submittedName>
        <fullName evidence="2">PTS system IIA component, Gat family protein</fullName>
    </submittedName>
</protein>
<dbReference type="Pfam" id="PF00359">
    <property type="entry name" value="PTS_EIIA_2"/>
    <property type="match status" value="1"/>
</dbReference>
<sequence>MSFLEMVQTDHLFIFPDETRQDVILETMAKSLWRKGFVHESYVNAVKDREQHYPTGLELADVHVAIPHTDACHVKQQTIALGLVKQGTKFQCMADASRIISVKLIIMLAIEKSEAHLEMLEEIMTFIQDAPRLEALSQASTPVELLSVIQPVNSYNH</sequence>
<dbReference type="CDD" id="cd00211">
    <property type="entry name" value="PTS_IIA_fru"/>
    <property type="match status" value="1"/>
</dbReference>
<evidence type="ECO:0000313" key="3">
    <source>
        <dbReference type="Proteomes" id="UP000005850"/>
    </source>
</evidence>
<dbReference type="AlphaFoldDB" id="A0A075R2V8"/>
<evidence type="ECO:0000313" key="2">
    <source>
        <dbReference type="EMBL" id="AIG26219.1"/>
    </source>
</evidence>
<dbReference type="eggNOG" id="COG1762">
    <property type="taxonomic scope" value="Bacteria"/>
</dbReference>